<dbReference type="AlphaFoldDB" id="A0A8D9I3D7"/>
<organism evidence="1 2">
    <name type="scientific">Brassica campestris</name>
    <name type="common">Field mustard</name>
    <dbReference type="NCBI Taxonomy" id="3711"/>
    <lineage>
        <taxon>Eukaryota</taxon>
        <taxon>Viridiplantae</taxon>
        <taxon>Streptophyta</taxon>
        <taxon>Embryophyta</taxon>
        <taxon>Tracheophyta</taxon>
        <taxon>Spermatophyta</taxon>
        <taxon>Magnoliopsida</taxon>
        <taxon>eudicotyledons</taxon>
        <taxon>Gunneridae</taxon>
        <taxon>Pentapetalae</taxon>
        <taxon>rosids</taxon>
        <taxon>malvids</taxon>
        <taxon>Brassicales</taxon>
        <taxon>Brassicaceae</taxon>
        <taxon>Brassiceae</taxon>
        <taxon>Brassica</taxon>
    </lineage>
</organism>
<accession>A0A8D9I3D7</accession>
<reference evidence="1 2" key="1">
    <citation type="submission" date="2021-07" db="EMBL/GenBank/DDBJ databases">
        <authorList>
            <consortium name="Genoscope - CEA"/>
            <person name="William W."/>
        </authorList>
    </citation>
    <scope>NUCLEOTIDE SEQUENCE [LARGE SCALE GENOMIC DNA]</scope>
</reference>
<gene>
    <name evidence="1" type="ORF">BRAPAZ1V2_A10P08480.2</name>
</gene>
<name>A0A8D9I3D7_BRACM</name>
<proteinExistence type="predicted"/>
<protein>
    <submittedName>
        <fullName evidence="1">Uncharacterized protein</fullName>
    </submittedName>
</protein>
<evidence type="ECO:0000313" key="1">
    <source>
        <dbReference type="EMBL" id="CAG7909602.1"/>
    </source>
</evidence>
<sequence length="110" mass="11861">MVRSDSPSGEEYTPAEAAPTAASFIDTIMEKMAQQDAVQKAMNEQLIAIAAILAPLTRNPADPALTIRRQLFDTHRTACAGKKKILESAIHMSVPSNDRVKTATQPEPAT</sequence>
<evidence type="ECO:0000313" key="2">
    <source>
        <dbReference type="Proteomes" id="UP000694005"/>
    </source>
</evidence>
<dbReference type="EMBL" id="LS974626">
    <property type="protein sequence ID" value="CAG7909602.1"/>
    <property type="molecule type" value="Genomic_DNA"/>
</dbReference>
<dbReference type="Proteomes" id="UP000694005">
    <property type="component" value="Chromosome A10"/>
</dbReference>
<dbReference type="Gramene" id="A10p08480.2_BraZ1">
    <property type="protein sequence ID" value="A10p08480.2_BraZ1.CDS"/>
    <property type="gene ID" value="A10g08480.2_BraZ1"/>
</dbReference>